<dbReference type="EMBL" id="UINC01001798">
    <property type="protein sequence ID" value="SUZ89001.1"/>
    <property type="molecule type" value="Genomic_DNA"/>
</dbReference>
<dbReference type="PANTHER" id="PTHR20858">
    <property type="entry name" value="PHOSPHOMETHYLPYRIMIDINE KINASE"/>
    <property type="match status" value="1"/>
</dbReference>
<dbReference type="Gene3D" id="3.40.1190.20">
    <property type="match status" value="1"/>
</dbReference>
<dbReference type="PANTHER" id="PTHR20858:SF17">
    <property type="entry name" value="HYDROXYMETHYLPYRIMIDINE_PHOSPHOMETHYLPYRIMIDINE KINASE THI20-RELATED"/>
    <property type="match status" value="1"/>
</dbReference>
<dbReference type="InterPro" id="IPR029056">
    <property type="entry name" value="Ribokinase-like"/>
</dbReference>
<sequence length="256" mass="27799">MANQLPVVLTIGGYDPSGGAGITADIETITSLRCHPISLITSLTSQNTEKFDLIEPVNIDVFISQADLLLSDFKIDLVKIGALGNDKIVEETKRILNKLKDTKIVIDPVIEATTGGTLADKPTLQALKELIFPMAYLLTPNLAEAKVLSGKEDLSLIVEELSLLSSNYLLIKDIDSSYEEIVSHLYLDKKLEKSWSTPKIPGSFHGTGCYLASSISCFLAHSKSLEEAIELGQKNTIKAINSSVKLGKGQNILKSR</sequence>
<reference evidence="2" key="1">
    <citation type="submission" date="2018-05" db="EMBL/GenBank/DDBJ databases">
        <authorList>
            <person name="Lanie J.A."/>
            <person name="Ng W.-L."/>
            <person name="Kazmierczak K.M."/>
            <person name="Andrzejewski T.M."/>
            <person name="Davidsen T.M."/>
            <person name="Wayne K.J."/>
            <person name="Tettelin H."/>
            <person name="Glass J.I."/>
            <person name="Rusch D."/>
            <person name="Podicherti R."/>
            <person name="Tsui H.-C.T."/>
            <person name="Winkler M.E."/>
        </authorList>
    </citation>
    <scope>NUCLEOTIDE SEQUENCE</scope>
</reference>
<dbReference type="InterPro" id="IPR013749">
    <property type="entry name" value="PM/HMP-P_kinase-1"/>
</dbReference>
<organism evidence="2">
    <name type="scientific">marine metagenome</name>
    <dbReference type="NCBI Taxonomy" id="408172"/>
    <lineage>
        <taxon>unclassified sequences</taxon>
        <taxon>metagenomes</taxon>
        <taxon>ecological metagenomes</taxon>
    </lineage>
</organism>
<feature type="domain" description="Pyridoxamine kinase/Phosphomethylpyrimidine kinase" evidence="1">
    <location>
        <begin position="15"/>
        <end position="251"/>
    </location>
</feature>
<dbReference type="GO" id="GO:0009228">
    <property type="term" value="P:thiamine biosynthetic process"/>
    <property type="evidence" value="ECO:0007669"/>
    <property type="project" value="InterPro"/>
</dbReference>
<name>A0A381RBL9_9ZZZZ</name>
<dbReference type="InterPro" id="IPR004399">
    <property type="entry name" value="HMP/HMP-P_kinase_dom"/>
</dbReference>
<protein>
    <recommendedName>
        <fullName evidence="1">Pyridoxamine kinase/Phosphomethylpyrimidine kinase domain-containing protein</fullName>
    </recommendedName>
</protein>
<evidence type="ECO:0000259" key="1">
    <source>
        <dbReference type="Pfam" id="PF08543"/>
    </source>
</evidence>
<dbReference type="SUPFAM" id="SSF53613">
    <property type="entry name" value="Ribokinase-like"/>
    <property type="match status" value="1"/>
</dbReference>
<evidence type="ECO:0000313" key="2">
    <source>
        <dbReference type="EMBL" id="SUZ89001.1"/>
    </source>
</evidence>
<dbReference type="AlphaFoldDB" id="A0A381RBL9"/>
<dbReference type="CDD" id="cd01169">
    <property type="entry name" value="HMPP_kinase"/>
    <property type="match status" value="1"/>
</dbReference>
<proteinExistence type="predicted"/>
<gene>
    <name evidence="2" type="ORF">METZ01_LOCUS41855</name>
</gene>
<accession>A0A381RBL9</accession>
<dbReference type="Pfam" id="PF08543">
    <property type="entry name" value="Phos_pyr_kin"/>
    <property type="match status" value="1"/>
</dbReference>
<dbReference type="GO" id="GO:0005829">
    <property type="term" value="C:cytosol"/>
    <property type="evidence" value="ECO:0007669"/>
    <property type="project" value="TreeGrafter"/>
</dbReference>
<dbReference type="GO" id="GO:0008972">
    <property type="term" value="F:phosphomethylpyrimidine kinase activity"/>
    <property type="evidence" value="ECO:0007669"/>
    <property type="project" value="InterPro"/>
</dbReference>
<dbReference type="GO" id="GO:0008902">
    <property type="term" value="F:hydroxymethylpyrimidine kinase activity"/>
    <property type="evidence" value="ECO:0007669"/>
    <property type="project" value="TreeGrafter"/>
</dbReference>